<dbReference type="EMBL" id="JBHSRS010000067">
    <property type="protein sequence ID" value="MFC6282102.1"/>
    <property type="molecule type" value="Genomic_DNA"/>
</dbReference>
<proteinExistence type="predicted"/>
<keyword evidence="3" id="KW-1185">Reference proteome</keyword>
<organism evidence="2 3">
    <name type="scientific">Polaromonas aquatica</name>
    <dbReference type="NCBI Taxonomy" id="332657"/>
    <lineage>
        <taxon>Bacteria</taxon>
        <taxon>Pseudomonadati</taxon>
        <taxon>Pseudomonadota</taxon>
        <taxon>Betaproteobacteria</taxon>
        <taxon>Burkholderiales</taxon>
        <taxon>Comamonadaceae</taxon>
        <taxon>Polaromonas</taxon>
    </lineage>
</organism>
<dbReference type="Gene3D" id="1.10.443.10">
    <property type="entry name" value="Intergrase catalytic core"/>
    <property type="match status" value="1"/>
</dbReference>
<evidence type="ECO:0008006" key="4">
    <source>
        <dbReference type="Google" id="ProtNLM"/>
    </source>
</evidence>
<comment type="caution">
    <text evidence="2">The sequence shown here is derived from an EMBL/GenBank/DDBJ whole genome shotgun (WGS) entry which is preliminary data.</text>
</comment>
<sequence>MKPKTTAPPVEGVLPAEQAFNLWAKGENARGDLSEASIGKYKPLWMAWLSWCLLREIAWDAIQLTDIQTFLQGAAPGQGVTRRHAINPNRMSSYTRQRYWRLLRGVYAVALKGKLVDQNPALGMDEKDKPTISESDRISQVLEPFVFSILVQPSTIEAIFPKKTEANWWYARDRAILAVLVETGITVTELIALRGMDLVEATQGRAVATSNVQQSILATPGPELLLDVMETSSHVGRTLPIRPHLAPLVRAWLAWRQRLLVERSAATGPLRQRDQFMATHGQNGPLFVARRARSGTEVFPLMDSTSVYHTVSQALLRLRDMKQLESVTYVAKGPGVVRNTVIRHWITEYGPTEAAAMAGLKSVYSLRLKAS</sequence>
<evidence type="ECO:0000256" key="1">
    <source>
        <dbReference type="ARBA" id="ARBA00023172"/>
    </source>
</evidence>
<protein>
    <recommendedName>
        <fullName evidence="4">Tyr recombinase domain-containing protein</fullName>
    </recommendedName>
</protein>
<dbReference type="Proteomes" id="UP001596270">
    <property type="component" value="Unassembled WGS sequence"/>
</dbReference>
<name>A0ABW1TXS2_9BURK</name>
<dbReference type="InterPro" id="IPR013762">
    <property type="entry name" value="Integrase-like_cat_sf"/>
</dbReference>
<accession>A0ABW1TXS2</accession>
<keyword evidence="1" id="KW-0233">DNA recombination</keyword>
<evidence type="ECO:0000313" key="3">
    <source>
        <dbReference type="Proteomes" id="UP001596270"/>
    </source>
</evidence>
<reference evidence="3" key="1">
    <citation type="journal article" date="2019" name="Int. J. Syst. Evol. Microbiol.">
        <title>The Global Catalogue of Microorganisms (GCM) 10K type strain sequencing project: providing services to taxonomists for standard genome sequencing and annotation.</title>
        <authorList>
            <consortium name="The Broad Institute Genomics Platform"/>
            <consortium name="The Broad Institute Genome Sequencing Center for Infectious Disease"/>
            <person name="Wu L."/>
            <person name="Ma J."/>
        </authorList>
    </citation>
    <scope>NUCLEOTIDE SEQUENCE [LARGE SCALE GENOMIC DNA]</scope>
    <source>
        <strain evidence="3">CCUG 39402</strain>
    </source>
</reference>
<dbReference type="RefSeq" id="WP_371435873.1">
    <property type="nucleotide sequence ID" value="NZ_JBHSRS010000067.1"/>
</dbReference>
<gene>
    <name evidence="2" type="ORF">ACFQND_12785</name>
</gene>
<dbReference type="InterPro" id="IPR011010">
    <property type="entry name" value="DNA_brk_join_enz"/>
</dbReference>
<dbReference type="SUPFAM" id="SSF56349">
    <property type="entry name" value="DNA breaking-rejoining enzymes"/>
    <property type="match status" value="1"/>
</dbReference>
<evidence type="ECO:0000313" key="2">
    <source>
        <dbReference type="EMBL" id="MFC6282102.1"/>
    </source>
</evidence>